<proteinExistence type="predicted"/>
<evidence type="ECO:0000313" key="1">
    <source>
        <dbReference type="EMBL" id="GBO25892.1"/>
    </source>
</evidence>
<accession>A0A4Y2VMP9</accession>
<gene>
    <name evidence="1" type="ORF">AVEN_13815_1</name>
</gene>
<dbReference type="Proteomes" id="UP000499080">
    <property type="component" value="Unassembled WGS sequence"/>
</dbReference>
<comment type="caution">
    <text evidence="1">The sequence shown here is derived from an EMBL/GenBank/DDBJ whole genome shotgun (WGS) entry which is preliminary data.</text>
</comment>
<dbReference type="AlphaFoldDB" id="A0A4Y2VMP9"/>
<dbReference type="EMBL" id="BGPR01048885">
    <property type="protein sequence ID" value="GBO25892.1"/>
    <property type="molecule type" value="Genomic_DNA"/>
</dbReference>
<name>A0A4Y2VMP9_ARAVE</name>
<evidence type="ECO:0000313" key="2">
    <source>
        <dbReference type="Proteomes" id="UP000499080"/>
    </source>
</evidence>
<organism evidence="1 2">
    <name type="scientific">Araneus ventricosus</name>
    <name type="common">Orbweaver spider</name>
    <name type="synonym">Epeira ventricosa</name>
    <dbReference type="NCBI Taxonomy" id="182803"/>
    <lineage>
        <taxon>Eukaryota</taxon>
        <taxon>Metazoa</taxon>
        <taxon>Ecdysozoa</taxon>
        <taxon>Arthropoda</taxon>
        <taxon>Chelicerata</taxon>
        <taxon>Arachnida</taxon>
        <taxon>Araneae</taxon>
        <taxon>Araneomorphae</taxon>
        <taxon>Entelegynae</taxon>
        <taxon>Araneoidea</taxon>
        <taxon>Araneidae</taxon>
        <taxon>Araneus</taxon>
    </lineage>
</organism>
<sequence>MSVIIACTRPFQQVGDMTYSKEAFTLPGTFSIYTDMGALETLVHLKLQLTLLLRNSLSFTPETENKIFYPVGSPATCIFPWVADTAAKAASVISTTHFPIRSHKEIPFNLYSLIMAGIVGSTDQLHSINHCRVAQLSQCGCLVLN</sequence>
<reference evidence="1 2" key="1">
    <citation type="journal article" date="2019" name="Sci. Rep.">
        <title>Orb-weaving spider Araneus ventricosus genome elucidates the spidroin gene catalogue.</title>
        <authorList>
            <person name="Kono N."/>
            <person name="Nakamura H."/>
            <person name="Ohtoshi R."/>
            <person name="Moran D.A.P."/>
            <person name="Shinohara A."/>
            <person name="Yoshida Y."/>
            <person name="Fujiwara M."/>
            <person name="Mori M."/>
            <person name="Tomita M."/>
            <person name="Arakawa K."/>
        </authorList>
    </citation>
    <scope>NUCLEOTIDE SEQUENCE [LARGE SCALE GENOMIC DNA]</scope>
</reference>
<protein>
    <submittedName>
        <fullName evidence="1">Uncharacterized protein</fullName>
    </submittedName>
</protein>
<keyword evidence="2" id="KW-1185">Reference proteome</keyword>